<keyword evidence="2" id="KW-0560">Oxidoreductase</keyword>
<dbReference type="InterPro" id="IPR002347">
    <property type="entry name" value="SDR_fam"/>
</dbReference>
<dbReference type="PANTHER" id="PTHR24321:SF11">
    <property type="entry name" value="BLR0893 PROTEIN"/>
    <property type="match status" value="1"/>
</dbReference>
<reference evidence="3 4" key="1">
    <citation type="submission" date="2016-10" db="EMBL/GenBank/DDBJ databases">
        <authorList>
            <person name="de Groot N.N."/>
        </authorList>
    </citation>
    <scope>NUCLEOTIDE SEQUENCE [LARGE SCALE GENOMIC DNA]</scope>
    <source>
        <strain evidence="3 4">DSM 21039</strain>
    </source>
</reference>
<dbReference type="PROSITE" id="PS00061">
    <property type="entry name" value="ADH_SHORT"/>
    <property type="match status" value="1"/>
</dbReference>
<proteinExistence type="inferred from homology"/>
<dbReference type="OrthoDB" id="597477at2"/>
<dbReference type="CDD" id="cd05233">
    <property type="entry name" value="SDR_c"/>
    <property type="match status" value="1"/>
</dbReference>
<dbReference type="RefSeq" id="WP_089909041.1">
    <property type="nucleotide sequence ID" value="NZ_FOBB01000002.1"/>
</dbReference>
<dbReference type="Proteomes" id="UP000198984">
    <property type="component" value="Unassembled WGS sequence"/>
</dbReference>
<evidence type="ECO:0000313" key="4">
    <source>
        <dbReference type="Proteomes" id="UP000198984"/>
    </source>
</evidence>
<dbReference type="Gene3D" id="3.40.50.720">
    <property type="entry name" value="NAD(P)-binding Rossmann-like Domain"/>
    <property type="match status" value="1"/>
</dbReference>
<evidence type="ECO:0000256" key="2">
    <source>
        <dbReference type="ARBA" id="ARBA00023002"/>
    </source>
</evidence>
<comment type="similarity">
    <text evidence="1">Belongs to the short-chain dehydrogenases/reductases (SDR) family.</text>
</comment>
<dbReference type="AlphaFoldDB" id="A0A1H7PYB9"/>
<dbReference type="PRINTS" id="PR00081">
    <property type="entry name" value="GDHRDH"/>
</dbReference>
<dbReference type="PRINTS" id="PR00080">
    <property type="entry name" value="SDRFAMILY"/>
</dbReference>
<dbReference type="SUPFAM" id="SSF51735">
    <property type="entry name" value="NAD(P)-binding Rossmann-fold domains"/>
    <property type="match status" value="1"/>
</dbReference>
<dbReference type="NCBIfam" id="NF009466">
    <property type="entry name" value="PRK12826.1-2"/>
    <property type="match status" value="1"/>
</dbReference>
<dbReference type="EMBL" id="FOBB01000002">
    <property type="protein sequence ID" value="SEL40820.1"/>
    <property type="molecule type" value="Genomic_DNA"/>
</dbReference>
<dbReference type="STRING" id="573321.SAMN04488505_102204"/>
<dbReference type="Pfam" id="PF13561">
    <property type="entry name" value="adh_short_C2"/>
    <property type="match status" value="1"/>
</dbReference>
<gene>
    <name evidence="3" type="ORF">SAMN04488505_102204</name>
</gene>
<dbReference type="GO" id="GO:0016491">
    <property type="term" value="F:oxidoreductase activity"/>
    <property type="evidence" value="ECO:0007669"/>
    <property type="project" value="UniProtKB-KW"/>
</dbReference>
<dbReference type="NCBIfam" id="NF005559">
    <property type="entry name" value="PRK07231.1"/>
    <property type="match status" value="1"/>
</dbReference>
<protein>
    <submittedName>
        <fullName evidence="3">NAD(P)-dependent dehydrogenase, short-chain alcohol dehydrogenase family</fullName>
    </submittedName>
</protein>
<sequence length="253" mass="26800">MEAIFNNKVAIVTGGSFGIGRAAAVAFAQRGAAVVIADCVEDANRETLQQIEAAGGKAIFVKCDVSKAADVTAMIDKTFSTYGRLDFAFNNAGIEGIAATTQECTQENWERTLAVNLTGVWLCMKHELSHMLRQGSGVIVNCASVAGLVGFTALPAYVASKHGVIGLTKTAALEYAKSGIRVNAVCPGVIRTPMIDRFTGKDKHVEQQFRDMEPIGRLGEPEEVAEAVVWLCSDAASFITGTALPVDGGWISQ</sequence>
<name>A0A1H7PYB9_9BACT</name>
<dbReference type="InterPro" id="IPR036291">
    <property type="entry name" value="NAD(P)-bd_dom_sf"/>
</dbReference>
<dbReference type="FunFam" id="3.40.50.720:FF:000084">
    <property type="entry name" value="Short-chain dehydrogenase reductase"/>
    <property type="match status" value="1"/>
</dbReference>
<dbReference type="InterPro" id="IPR020904">
    <property type="entry name" value="Sc_DH/Rdtase_CS"/>
</dbReference>
<accession>A0A1H7PYB9</accession>
<keyword evidence="4" id="KW-1185">Reference proteome</keyword>
<evidence type="ECO:0000313" key="3">
    <source>
        <dbReference type="EMBL" id="SEL40820.1"/>
    </source>
</evidence>
<evidence type="ECO:0000256" key="1">
    <source>
        <dbReference type="ARBA" id="ARBA00006484"/>
    </source>
</evidence>
<dbReference type="PANTHER" id="PTHR24321">
    <property type="entry name" value="DEHYDROGENASES, SHORT CHAIN"/>
    <property type="match status" value="1"/>
</dbReference>
<organism evidence="3 4">
    <name type="scientific">Chitinophaga rupis</name>
    <dbReference type="NCBI Taxonomy" id="573321"/>
    <lineage>
        <taxon>Bacteria</taxon>
        <taxon>Pseudomonadati</taxon>
        <taxon>Bacteroidota</taxon>
        <taxon>Chitinophagia</taxon>
        <taxon>Chitinophagales</taxon>
        <taxon>Chitinophagaceae</taxon>
        <taxon>Chitinophaga</taxon>
    </lineage>
</organism>
<dbReference type="NCBIfam" id="NF004818">
    <property type="entry name" value="PRK06172.1"/>
    <property type="match status" value="1"/>
</dbReference>